<dbReference type="RefSeq" id="XP_002542636.1">
    <property type="nucleotide sequence ID" value="XM_002542590.1"/>
</dbReference>
<gene>
    <name evidence="1" type="ORF">UREG_02152</name>
</gene>
<sequence length="113" mass="12506">MPSAGIVDDPGSTYQIAAGCSADFEKSLLSAFAACLSKEQYKGWLRLSQLPHANDELENMGRLRYRVPLEHHVVNQSDGLMDRIESATVLPSESRQANTWRPIAINATMRDMG</sequence>
<dbReference type="Proteomes" id="UP000002058">
    <property type="component" value="Unassembled WGS sequence"/>
</dbReference>
<dbReference type="HOGENOM" id="CLU_2135382_0_0_1"/>
<name>C4JKJ5_UNCRE</name>
<dbReference type="AlphaFoldDB" id="C4JKJ5"/>
<proteinExistence type="predicted"/>
<accession>C4JKJ5</accession>
<reference evidence="2" key="1">
    <citation type="journal article" date="2009" name="Genome Res.">
        <title>Comparative genomic analyses of the human fungal pathogens Coccidioides and their relatives.</title>
        <authorList>
            <person name="Sharpton T.J."/>
            <person name="Stajich J.E."/>
            <person name="Rounsley S.D."/>
            <person name="Gardner M.J."/>
            <person name="Wortman J.R."/>
            <person name="Jordar V.S."/>
            <person name="Maiti R."/>
            <person name="Kodira C.D."/>
            <person name="Neafsey D.E."/>
            <person name="Zeng Q."/>
            <person name="Hung C.-Y."/>
            <person name="McMahan C."/>
            <person name="Muszewska A."/>
            <person name="Grynberg M."/>
            <person name="Mandel M.A."/>
            <person name="Kellner E.M."/>
            <person name="Barker B.M."/>
            <person name="Galgiani J.N."/>
            <person name="Orbach M.J."/>
            <person name="Kirkland T.N."/>
            <person name="Cole G.T."/>
            <person name="Henn M.R."/>
            <person name="Birren B.W."/>
            <person name="Taylor J.W."/>
        </authorList>
    </citation>
    <scope>NUCLEOTIDE SEQUENCE [LARGE SCALE GENOMIC DNA]</scope>
    <source>
        <strain evidence="2">UAMH 1704</strain>
    </source>
</reference>
<dbReference type="KEGG" id="ure:UREG_02152"/>
<evidence type="ECO:0000313" key="2">
    <source>
        <dbReference type="Proteomes" id="UP000002058"/>
    </source>
</evidence>
<protein>
    <submittedName>
        <fullName evidence="1">Uncharacterized protein</fullName>
    </submittedName>
</protein>
<organism evidence="1 2">
    <name type="scientific">Uncinocarpus reesii (strain UAMH 1704)</name>
    <dbReference type="NCBI Taxonomy" id="336963"/>
    <lineage>
        <taxon>Eukaryota</taxon>
        <taxon>Fungi</taxon>
        <taxon>Dikarya</taxon>
        <taxon>Ascomycota</taxon>
        <taxon>Pezizomycotina</taxon>
        <taxon>Eurotiomycetes</taxon>
        <taxon>Eurotiomycetidae</taxon>
        <taxon>Onygenales</taxon>
        <taxon>Onygenaceae</taxon>
        <taxon>Uncinocarpus</taxon>
    </lineage>
</organism>
<dbReference type="EMBL" id="CH476615">
    <property type="protein sequence ID" value="EEP77303.1"/>
    <property type="molecule type" value="Genomic_DNA"/>
</dbReference>
<dbReference type="GeneID" id="8440832"/>
<evidence type="ECO:0000313" key="1">
    <source>
        <dbReference type="EMBL" id="EEP77303.1"/>
    </source>
</evidence>
<keyword evidence="2" id="KW-1185">Reference proteome</keyword>
<dbReference type="InParanoid" id="C4JKJ5"/>
<dbReference type="VEuPathDB" id="FungiDB:UREG_02152"/>